<gene>
    <name evidence="10" type="ORF">CIK66_16370</name>
</gene>
<dbReference type="Proteomes" id="UP000218598">
    <property type="component" value="Unassembled WGS sequence"/>
</dbReference>
<dbReference type="AlphaFoldDB" id="A0A2A3YFB0"/>
<feature type="compositionally biased region" description="Low complexity" evidence="8">
    <location>
        <begin position="418"/>
        <end position="442"/>
    </location>
</feature>
<feature type="binding site" evidence="7">
    <location>
        <position position="132"/>
    </location>
    <ligand>
        <name>glyoxylate</name>
        <dbReference type="ChEBI" id="CHEBI:36655"/>
    </ligand>
</feature>
<keyword evidence="4" id="KW-0560">Oxidoreductase</keyword>
<dbReference type="InterPro" id="IPR037396">
    <property type="entry name" value="FMN_HAD"/>
</dbReference>
<feature type="binding site" evidence="7">
    <location>
        <position position="301"/>
    </location>
    <ligand>
        <name>glyoxylate</name>
        <dbReference type="ChEBI" id="CHEBI:36655"/>
    </ligand>
</feature>
<feature type="binding site" evidence="7">
    <location>
        <position position="153"/>
    </location>
    <ligand>
        <name>FMN</name>
        <dbReference type="ChEBI" id="CHEBI:58210"/>
    </ligand>
</feature>
<evidence type="ECO:0000256" key="7">
    <source>
        <dbReference type="PIRSR" id="PIRSR000138-2"/>
    </source>
</evidence>
<dbReference type="Gene3D" id="3.20.20.70">
    <property type="entry name" value="Aldolase class I"/>
    <property type="match status" value="1"/>
</dbReference>
<evidence type="ECO:0000256" key="5">
    <source>
        <dbReference type="ARBA" id="ARBA00024042"/>
    </source>
</evidence>
<feature type="binding site" evidence="7">
    <location>
        <position position="155"/>
    </location>
    <ligand>
        <name>glyoxylate</name>
        <dbReference type="ChEBI" id="CHEBI:36655"/>
    </ligand>
</feature>
<evidence type="ECO:0000256" key="6">
    <source>
        <dbReference type="PIRSR" id="PIRSR000138-1"/>
    </source>
</evidence>
<dbReference type="RefSeq" id="WP_096197760.1">
    <property type="nucleotide sequence ID" value="NZ_NRGR01000029.1"/>
</dbReference>
<dbReference type="Pfam" id="PF01070">
    <property type="entry name" value="FMN_dh"/>
    <property type="match status" value="1"/>
</dbReference>
<dbReference type="GO" id="GO:0009060">
    <property type="term" value="P:aerobic respiration"/>
    <property type="evidence" value="ECO:0007669"/>
    <property type="project" value="TreeGrafter"/>
</dbReference>
<feature type="binding site" evidence="7">
    <location>
        <begin position="355"/>
        <end position="356"/>
    </location>
    <ligand>
        <name>FMN</name>
        <dbReference type="ChEBI" id="CHEBI:58210"/>
    </ligand>
</feature>
<keyword evidence="2 7" id="KW-0285">Flavoprotein</keyword>
<dbReference type="PROSITE" id="PS51349">
    <property type="entry name" value="FMN_HYDROXY_ACID_DH_2"/>
    <property type="match status" value="1"/>
</dbReference>
<name>A0A2A3YFB0_9MICO</name>
<dbReference type="InterPro" id="IPR008259">
    <property type="entry name" value="FMN_hydac_DH_AS"/>
</dbReference>
<sequence>MADSTLSGALEFAKMLAAGGFRLDPMESAPSIEDIRRLAKKRLPTMAFDIIDGASNHEITLDANTRDLAEVRFRPRWLTDISSIDISTEVDGMALQRPYVLGPLGLQRMIGGEGELGAVRAAGKANIPFTISTASNWAMEELADEATGPLWYQLYMYKSPKIVSNLIARAKAIGAEALVVTVDVPLNGKRYRDHRNGMSIPPKITPQNALQAIRYLDWTRAIMKPPTIGFRNLAGEVQGNNAVSHQEFVKRYLTNLTLTWADIEDVRSQWDGPVYIKGILTPEDAQRARKVGAQGIYVSNHGGRQLDSSPSTISVLPSIVDAVGEDMTVVFDSGVRTGDDIAKALAVGADLVSIGRAWGYGNAAGGEKGVLRVLDILDEELELAVGQLGAISIDALDRGFVDYPEAWHGEGLHREPESGSGTTEAPGTTGAPGATGTTGVTA</sequence>
<feature type="binding site" evidence="7">
    <location>
        <position position="304"/>
    </location>
    <ligand>
        <name>glyoxylate</name>
        <dbReference type="ChEBI" id="CHEBI:36655"/>
    </ligand>
</feature>
<dbReference type="SUPFAM" id="SSF51395">
    <property type="entry name" value="FMN-linked oxidoreductases"/>
    <property type="match status" value="1"/>
</dbReference>
<keyword evidence="11" id="KW-1185">Reference proteome</keyword>
<evidence type="ECO:0000256" key="3">
    <source>
        <dbReference type="ARBA" id="ARBA00022643"/>
    </source>
</evidence>
<protein>
    <recommendedName>
        <fullName evidence="9">FMN hydroxy acid dehydrogenase domain-containing protein</fullName>
    </recommendedName>
</protein>
<proteinExistence type="inferred from homology"/>
<evidence type="ECO:0000256" key="2">
    <source>
        <dbReference type="ARBA" id="ARBA00022630"/>
    </source>
</evidence>
<evidence type="ECO:0000256" key="1">
    <source>
        <dbReference type="ARBA" id="ARBA00001917"/>
    </source>
</evidence>
<comment type="similarity">
    <text evidence="5">Belongs to the FMN-dependent alpha-hydroxy acid dehydrogenase family.</text>
</comment>
<evidence type="ECO:0000256" key="8">
    <source>
        <dbReference type="SAM" id="MobiDB-lite"/>
    </source>
</evidence>
<dbReference type="OrthoDB" id="9770452at2"/>
<dbReference type="GO" id="GO:0010181">
    <property type="term" value="F:FMN binding"/>
    <property type="evidence" value="ECO:0007669"/>
    <property type="project" value="InterPro"/>
</dbReference>
<dbReference type="InterPro" id="IPR013785">
    <property type="entry name" value="Aldolase_TIM"/>
</dbReference>
<dbReference type="GO" id="GO:0004459">
    <property type="term" value="F:L-lactate dehydrogenase (NAD+) activity"/>
    <property type="evidence" value="ECO:0007669"/>
    <property type="project" value="TreeGrafter"/>
</dbReference>
<dbReference type="InterPro" id="IPR012133">
    <property type="entry name" value="Alpha-hydoxy_acid_DH_FMN"/>
</dbReference>
<dbReference type="PROSITE" id="PS00557">
    <property type="entry name" value="FMN_HYDROXY_ACID_DH_1"/>
    <property type="match status" value="1"/>
</dbReference>
<comment type="cofactor">
    <cofactor evidence="1">
        <name>FMN</name>
        <dbReference type="ChEBI" id="CHEBI:58210"/>
    </cofactor>
</comment>
<keyword evidence="3 7" id="KW-0288">FMN</keyword>
<dbReference type="InterPro" id="IPR000262">
    <property type="entry name" value="FMN-dep_DH"/>
</dbReference>
<dbReference type="FunFam" id="3.20.20.70:FF:000029">
    <property type="entry name" value="L-lactate dehydrogenase"/>
    <property type="match status" value="1"/>
</dbReference>
<feature type="region of interest" description="Disordered" evidence="8">
    <location>
        <begin position="410"/>
        <end position="442"/>
    </location>
</feature>
<comment type="caution">
    <text evidence="10">The sequence shown here is derived from an EMBL/GenBank/DDBJ whole genome shotgun (WGS) entry which is preliminary data.</text>
</comment>
<organism evidence="10 11">
    <name type="scientific">Brachybacterium alimentarium</name>
    <dbReference type="NCBI Taxonomy" id="47845"/>
    <lineage>
        <taxon>Bacteria</taxon>
        <taxon>Bacillati</taxon>
        <taxon>Actinomycetota</taxon>
        <taxon>Actinomycetes</taxon>
        <taxon>Micrococcales</taxon>
        <taxon>Dermabacteraceae</taxon>
        <taxon>Brachybacterium</taxon>
    </lineage>
</organism>
<feature type="binding site" evidence="7">
    <location>
        <begin position="332"/>
        <end position="336"/>
    </location>
    <ligand>
        <name>FMN</name>
        <dbReference type="ChEBI" id="CHEBI:58210"/>
    </ligand>
</feature>
<dbReference type="PANTHER" id="PTHR10578">
    <property type="entry name" value="S -2-HYDROXY-ACID OXIDASE-RELATED"/>
    <property type="match status" value="1"/>
</dbReference>
<evidence type="ECO:0000256" key="4">
    <source>
        <dbReference type="ARBA" id="ARBA00023002"/>
    </source>
</evidence>
<reference evidence="10 11" key="1">
    <citation type="journal article" date="2017" name="Elife">
        <title>Extensive horizontal gene transfer in cheese-associated bacteria.</title>
        <authorList>
            <person name="Bonham K.S."/>
            <person name="Wolfe B.E."/>
            <person name="Dutton R.J."/>
        </authorList>
    </citation>
    <scope>NUCLEOTIDE SEQUENCE [LARGE SCALE GENOMIC DNA]</scope>
    <source>
        <strain evidence="10 11">341_9</strain>
    </source>
</reference>
<dbReference type="GO" id="GO:0005886">
    <property type="term" value="C:plasma membrane"/>
    <property type="evidence" value="ECO:0007669"/>
    <property type="project" value="TreeGrafter"/>
</dbReference>
<dbReference type="EMBL" id="NRGR01000029">
    <property type="protein sequence ID" value="PCC37977.1"/>
    <property type="molecule type" value="Genomic_DNA"/>
</dbReference>
<accession>A0A2A3YFB0</accession>
<dbReference type="PANTHER" id="PTHR10578:SF107">
    <property type="entry name" value="2-HYDROXYACID OXIDASE 1"/>
    <property type="match status" value="1"/>
</dbReference>
<feature type="binding site" evidence="7">
    <location>
        <begin position="103"/>
        <end position="105"/>
    </location>
    <ligand>
        <name>FMN</name>
        <dbReference type="ChEBI" id="CHEBI:58210"/>
    </ligand>
</feature>
<feature type="domain" description="FMN hydroxy acid dehydrogenase" evidence="9">
    <location>
        <begin position="24"/>
        <end position="406"/>
    </location>
</feature>
<feature type="binding site" evidence="7">
    <location>
        <position position="190"/>
    </location>
    <ligand>
        <name>glyoxylate</name>
        <dbReference type="ChEBI" id="CHEBI:36655"/>
    </ligand>
</feature>
<evidence type="ECO:0000313" key="10">
    <source>
        <dbReference type="EMBL" id="PCC37977.1"/>
    </source>
</evidence>
<feature type="binding site" evidence="7">
    <location>
        <position position="299"/>
    </location>
    <ligand>
        <name>FMN</name>
        <dbReference type="ChEBI" id="CHEBI:58210"/>
    </ligand>
</feature>
<feature type="binding site" evidence="7">
    <location>
        <position position="277"/>
    </location>
    <ligand>
        <name>FMN</name>
        <dbReference type="ChEBI" id="CHEBI:58210"/>
    </ligand>
</feature>
<evidence type="ECO:0000313" key="11">
    <source>
        <dbReference type="Proteomes" id="UP000218598"/>
    </source>
</evidence>
<feature type="active site" description="Proton acceptor" evidence="6">
    <location>
        <position position="301"/>
    </location>
</feature>
<feature type="binding site" evidence="7">
    <location>
        <position position="181"/>
    </location>
    <ligand>
        <name>FMN</name>
        <dbReference type="ChEBI" id="CHEBI:58210"/>
    </ligand>
</feature>
<evidence type="ECO:0000259" key="9">
    <source>
        <dbReference type="PROSITE" id="PS51349"/>
    </source>
</evidence>
<dbReference type="PIRSF" id="PIRSF000138">
    <property type="entry name" value="Al-hdrx_acd_dh"/>
    <property type="match status" value="1"/>
</dbReference>
<dbReference type="CDD" id="cd02809">
    <property type="entry name" value="alpha_hydroxyacid_oxid_FMN"/>
    <property type="match status" value="1"/>
</dbReference>